<dbReference type="Proteomes" id="UP001341840">
    <property type="component" value="Unassembled WGS sequence"/>
</dbReference>
<keyword evidence="2" id="KW-1185">Reference proteome</keyword>
<accession>A0ABU6X5W2</accession>
<name>A0ABU6X5W2_9FABA</name>
<dbReference type="EMBL" id="JASCZI010211461">
    <property type="protein sequence ID" value="MED6192003.1"/>
    <property type="molecule type" value="Genomic_DNA"/>
</dbReference>
<proteinExistence type="predicted"/>
<dbReference type="PANTHER" id="PTHR35485">
    <property type="entry name" value="OS01G0888900 PROTEIN"/>
    <property type="match status" value="1"/>
</dbReference>
<protein>
    <submittedName>
        <fullName evidence="1">Uncharacterized protein</fullName>
    </submittedName>
</protein>
<evidence type="ECO:0000313" key="1">
    <source>
        <dbReference type="EMBL" id="MED6192003.1"/>
    </source>
</evidence>
<reference evidence="1 2" key="1">
    <citation type="journal article" date="2023" name="Plants (Basel)">
        <title>Bridging the Gap: Combining Genomics and Transcriptomics Approaches to Understand Stylosanthes scabra, an Orphan Legume from the Brazilian Caatinga.</title>
        <authorList>
            <person name="Ferreira-Neto J.R.C."/>
            <person name="da Silva M.D."/>
            <person name="Binneck E."/>
            <person name="de Melo N.F."/>
            <person name="da Silva R.H."/>
            <person name="de Melo A.L.T.M."/>
            <person name="Pandolfi V."/>
            <person name="Bustamante F.O."/>
            <person name="Brasileiro-Vidal A.C."/>
            <person name="Benko-Iseppon A.M."/>
        </authorList>
    </citation>
    <scope>NUCLEOTIDE SEQUENCE [LARGE SCALE GENOMIC DNA]</scope>
    <source>
        <tissue evidence="1">Leaves</tissue>
    </source>
</reference>
<gene>
    <name evidence="1" type="ORF">PIB30_006150</name>
</gene>
<comment type="caution">
    <text evidence="1">The sequence shown here is derived from an EMBL/GenBank/DDBJ whole genome shotgun (WGS) entry which is preliminary data.</text>
</comment>
<dbReference type="PANTHER" id="PTHR35485:SF4">
    <property type="entry name" value="EXPRESSED PROTEIN"/>
    <property type="match status" value="1"/>
</dbReference>
<evidence type="ECO:0000313" key="2">
    <source>
        <dbReference type="Proteomes" id="UP001341840"/>
    </source>
</evidence>
<sequence>MEGLLPMMYRAIKKHTARRQYQCLSPSARALLDYDFNINMPHHQETSIQNGNAVVVVDDHHHHGSRAENYGHHRRYNSTGEFYGRSYSTTRGPASADSKQLVRFSSHRKLFSCVTG</sequence>
<organism evidence="1 2">
    <name type="scientific">Stylosanthes scabra</name>
    <dbReference type="NCBI Taxonomy" id="79078"/>
    <lineage>
        <taxon>Eukaryota</taxon>
        <taxon>Viridiplantae</taxon>
        <taxon>Streptophyta</taxon>
        <taxon>Embryophyta</taxon>
        <taxon>Tracheophyta</taxon>
        <taxon>Spermatophyta</taxon>
        <taxon>Magnoliopsida</taxon>
        <taxon>eudicotyledons</taxon>
        <taxon>Gunneridae</taxon>
        <taxon>Pentapetalae</taxon>
        <taxon>rosids</taxon>
        <taxon>fabids</taxon>
        <taxon>Fabales</taxon>
        <taxon>Fabaceae</taxon>
        <taxon>Papilionoideae</taxon>
        <taxon>50 kb inversion clade</taxon>
        <taxon>dalbergioids sensu lato</taxon>
        <taxon>Dalbergieae</taxon>
        <taxon>Pterocarpus clade</taxon>
        <taxon>Stylosanthes</taxon>
    </lineage>
</organism>